<evidence type="ECO:0000256" key="2">
    <source>
        <dbReference type="ARBA" id="ARBA00022679"/>
    </source>
</evidence>
<reference evidence="4" key="1">
    <citation type="submission" date="2018-12" db="EMBL/GenBank/DDBJ databases">
        <title>Tengunoibacter tsumagoiensis gen. nov., sp. nov., Dictyobacter kobayashii sp. nov., D. alpinus sp. nov., and D. joshuensis sp. nov. and description of Dictyobacteraceae fam. nov. within the order Ktedonobacterales isolated from Tengu-no-mugimeshi.</title>
        <authorList>
            <person name="Wang C.M."/>
            <person name="Zheng Y."/>
            <person name="Sakai Y."/>
            <person name="Toyoda A."/>
            <person name="Minakuchi Y."/>
            <person name="Abe K."/>
            <person name="Yokota A."/>
            <person name="Yabe S."/>
        </authorList>
    </citation>
    <scope>NUCLEOTIDE SEQUENCE [LARGE SCALE GENOMIC DNA]</scope>
    <source>
        <strain evidence="4">S-27</strain>
    </source>
</reference>
<accession>A0A401ZBE5</accession>
<dbReference type="EMBL" id="BIFQ01000001">
    <property type="protein sequence ID" value="GCE04207.1"/>
    <property type="molecule type" value="Genomic_DNA"/>
</dbReference>
<keyword evidence="2 3" id="KW-0808">Transferase</keyword>
<keyword evidence="1 3" id="KW-0489">Methyltransferase</keyword>
<dbReference type="SUPFAM" id="SSF53335">
    <property type="entry name" value="S-adenosyl-L-methionine-dependent methyltransferases"/>
    <property type="match status" value="1"/>
</dbReference>
<evidence type="ECO:0000256" key="1">
    <source>
        <dbReference type="ARBA" id="ARBA00022603"/>
    </source>
</evidence>
<dbReference type="InterPro" id="IPR038375">
    <property type="entry name" value="NDUFAF7_sf"/>
</dbReference>
<protein>
    <submittedName>
        <fullName evidence="3">SAM-dependent methyltransferase</fullName>
    </submittedName>
</protein>
<dbReference type="Gene3D" id="3.40.50.12710">
    <property type="match status" value="1"/>
</dbReference>
<dbReference type="AlphaFoldDB" id="A0A401ZBE5"/>
<evidence type="ECO:0000313" key="4">
    <source>
        <dbReference type="Proteomes" id="UP000287224"/>
    </source>
</evidence>
<organism evidence="3 4">
    <name type="scientific">Dictyobacter aurantiacus</name>
    <dbReference type="NCBI Taxonomy" id="1936993"/>
    <lineage>
        <taxon>Bacteria</taxon>
        <taxon>Bacillati</taxon>
        <taxon>Chloroflexota</taxon>
        <taxon>Ktedonobacteria</taxon>
        <taxon>Ktedonobacterales</taxon>
        <taxon>Dictyobacteraceae</taxon>
        <taxon>Dictyobacter</taxon>
    </lineage>
</organism>
<dbReference type="Proteomes" id="UP000287224">
    <property type="component" value="Unassembled WGS sequence"/>
</dbReference>
<dbReference type="Pfam" id="PF02636">
    <property type="entry name" value="Methyltransf_28"/>
    <property type="match status" value="1"/>
</dbReference>
<evidence type="ECO:0000313" key="3">
    <source>
        <dbReference type="EMBL" id="GCE04207.1"/>
    </source>
</evidence>
<gene>
    <name evidence="3" type="ORF">KDAU_15360</name>
</gene>
<proteinExistence type="predicted"/>
<keyword evidence="4" id="KW-1185">Reference proteome</keyword>
<dbReference type="InterPro" id="IPR029063">
    <property type="entry name" value="SAM-dependent_MTases_sf"/>
</dbReference>
<dbReference type="GO" id="GO:0032259">
    <property type="term" value="P:methylation"/>
    <property type="evidence" value="ECO:0007669"/>
    <property type="project" value="UniProtKB-KW"/>
</dbReference>
<dbReference type="InterPro" id="IPR003788">
    <property type="entry name" value="NDUFAF7"/>
</dbReference>
<dbReference type="OrthoDB" id="9794208at2"/>
<dbReference type="PANTHER" id="PTHR12049">
    <property type="entry name" value="PROTEIN ARGININE METHYLTRANSFERASE NDUFAF7, MITOCHONDRIAL"/>
    <property type="match status" value="1"/>
</dbReference>
<dbReference type="PANTHER" id="PTHR12049:SF7">
    <property type="entry name" value="PROTEIN ARGININE METHYLTRANSFERASE NDUFAF7, MITOCHONDRIAL"/>
    <property type="match status" value="1"/>
</dbReference>
<dbReference type="GO" id="GO:0035243">
    <property type="term" value="F:protein-arginine omega-N symmetric methyltransferase activity"/>
    <property type="evidence" value="ECO:0007669"/>
    <property type="project" value="TreeGrafter"/>
</dbReference>
<sequence length="370" mass="41967">MQVSSLQQLIAERILREGPISFADYMRMALYEPGYGYYVTGEAKMGWEGDYFTSTDVADLFAHCMGRQVKKMWEQLGQPARLGVLEQGAGRGDLAQQLQQWATTYEPALMAALDYRQTDIKTGQDALVTVDDDTFTPAIILSNELVDAFPVYVVEKQGDTLYEVAVTIANGRLAETLVEMDSNTLIDYLESFKVPWHTFPDGWRAEINLDALVWMERTCQILAGPNLQRKRHGFILAIDYGDVAGKLYSIERRHGTLSSYYKHQLTDRPLVRPGEQDITAHVNFTALIQVGRQQGLRLHSLTTQGQWLRDNGIDDELDQIRQRDFGAIDTDRASNQGQTALLQWYNLRQRVSALTDPMGMGNFKVLIMKR</sequence>
<dbReference type="RefSeq" id="WP_126595382.1">
    <property type="nucleotide sequence ID" value="NZ_BIFQ01000001.1"/>
</dbReference>
<comment type="caution">
    <text evidence="3">The sequence shown here is derived from an EMBL/GenBank/DDBJ whole genome shotgun (WGS) entry which is preliminary data.</text>
</comment>
<name>A0A401ZBE5_9CHLR</name>